<dbReference type="UniPathway" id="UPA00618">
    <property type="reaction ID" value="UER00672"/>
</dbReference>
<evidence type="ECO:0000256" key="6">
    <source>
        <dbReference type="ARBA" id="ARBA00022679"/>
    </source>
</evidence>
<dbReference type="EC" id="2.7.1.30" evidence="4"/>
<dbReference type="Pfam" id="PF00370">
    <property type="entry name" value="FGGY_N"/>
    <property type="match status" value="1"/>
</dbReference>
<evidence type="ECO:0000256" key="8">
    <source>
        <dbReference type="ARBA" id="ARBA00022777"/>
    </source>
</evidence>
<evidence type="ECO:0000313" key="18">
    <source>
        <dbReference type="Proteomes" id="UP000091820"/>
    </source>
</evidence>
<dbReference type="GO" id="GO:0006641">
    <property type="term" value="P:triglyceride metabolic process"/>
    <property type="evidence" value="ECO:0007669"/>
    <property type="project" value="TreeGrafter"/>
</dbReference>
<protein>
    <recommendedName>
        <fullName evidence="13">Glycerol kinase 5</fullName>
        <ecNumber evidence="4">2.7.1.30</ecNumber>
    </recommendedName>
    <alternativeName>
        <fullName evidence="11">ATP:glycerol 3-phosphotransferase 5</fullName>
    </alternativeName>
</protein>
<evidence type="ECO:0000256" key="5">
    <source>
        <dbReference type="ARBA" id="ARBA00022490"/>
    </source>
</evidence>
<dbReference type="GO" id="GO:0005739">
    <property type="term" value="C:mitochondrion"/>
    <property type="evidence" value="ECO:0007669"/>
    <property type="project" value="TreeGrafter"/>
</dbReference>
<dbReference type="GO" id="GO:0019563">
    <property type="term" value="P:glycerol catabolic process"/>
    <property type="evidence" value="ECO:0007669"/>
    <property type="project" value="UniProtKB-UniPathway"/>
</dbReference>
<dbReference type="AlphaFoldDB" id="A0A1A9W3H6"/>
<comment type="similarity">
    <text evidence="3 14">Belongs to the FGGY kinase family.</text>
</comment>
<evidence type="ECO:0000256" key="12">
    <source>
        <dbReference type="ARBA" id="ARBA00045165"/>
    </source>
</evidence>
<dbReference type="PROSITE" id="PS00445">
    <property type="entry name" value="FGGY_KINASES_2"/>
    <property type="match status" value="1"/>
</dbReference>
<evidence type="ECO:0000256" key="10">
    <source>
        <dbReference type="ARBA" id="ARBA00022840"/>
    </source>
</evidence>
<dbReference type="FunFam" id="3.30.420.40:FF:000102">
    <property type="entry name" value="Putative glycerol kinase 5"/>
    <property type="match status" value="1"/>
</dbReference>
<dbReference type="SUPFAM" id="SSF53067">
    <property type="entry name" value="Actin-like ATPase domain"/>
    <property type="match status" value="2"/>
</dbReference>
<dbReference type="FunFam" id="3.30.420.40:FF:000104">
    <property type="entry name" value="putative glycerol kinase 5"/>
    <property type="match status" value="1"/>
</dbReference>
<dbReference type="InterPro" id="IPR043129">
    <property type="entry name" value="ATPase_NBD"/>
</dbReference>
<comment type="subcellular location">
    <subcellularLocation>
        <location evidence="1">Cytoplasm</location>
    </subcellularLocation>
</comment>
<dbReference type="InterPro" id="IPR018485">
    <property type="entry name" value="FGGY_C"/>
</dbReference>
<dbReference type="InterPro" id="IPR018483">
    <property type="entry name" value="Carb_kinase_FGGY_CS"/>
</dbReference>
<evidence type="ECO:0000256" key="4">
    <source>
        <dbReference type="ARBA" id="ARBA00012099"/>
    </source>
</evidence>
<proteinExistence type="inferred from homology"/>
<evidence type="ECO:0000256" key="2">
    <source>
        <dbReference type="ARBA" id="ARBA00005190"/>
    </source>
</evidence>
<keyword evidence="8 14" id="KW-0418">Kinase</keyword>
<keyword evidence="5" id="KW-0963">Cytoplasm</keyword>
<dbReference type="PIRSF" id="PIRSF000538">
    <property type="entry name" value="GlpK"/>
    <property type="match status" value="1"/>
</dbReference>
<name>A0A1A9W3H6_9MUSC</name>
<comment type="pathway">
    <text evidence="2">Polyol metabolism; glycerol degradation via glycerol kinase pathway; sn-glycerol 3-phosphate from glycerol: step 1/1.</text>
</comment>
<dbReference type="InterPro" id="IPR037444">
    <property type="entry name" value="GK5"/>
</dbReference>
<organism evidence="17 18">
    <name type="scientific">Glossina brevipalpis</name>
    <dbReference type="NCBI Taxonomy" id="37001"/>
    <lineage>
        <taxon>Eukaryota</taxon>
        <taxon>Metazoa</taxon>
        <taxon>Ecdysozoa</taxon>
        <taxon>Arthropoda</taxon>
        <taxon>Hexapoda</taxon>
        <taxon>Insecta</taxon>
        <taxon>Pterygota</taxon>
        <taxon>Neoptera</taxon>
        <taxon>Endopterygota</taxon>
        <taxon>Diptera</taxon>
        <taxon>Brachycera</taxon>
        <taxon>Muscomorpha</taxon>
        <taxon>Hippoboscoidea</taxon>
        <taxon>Glossinidae</taxon>
        <taxon>Glossina</taxon>
    </lineage>
</organism>
<accession>A0A1A9W3H6</accession>
<keyword evidence="6 14" id="KW-0808">Transferase</keyword>
<feature type="domain" description="Carbohydrate kinase FGGY N-terminal" evidence="15">
    <location>
        <begin position="3"/>
        <end position="278"/>
    </location>
</feature>
<dbReference type="Proteomes" id="UP000091820">
    <property type="component" value="Unassembled WGS sequence"/>
</dbReference>
<keyword evidence="9" id="KW-0319">Glycerol metabolism</keyword>
<sequence>MQYIAALDVGTTTVRCFILNENCEIKGSSKRLVELLNPEPGYFEIEPEALWRKIIAVIEDAVKAAQIRPDQISCFGISSQRCTFLTWNHLTQEYYHNFITWKDLRADSMVDEWNDGYTLKTLNGFSYALYLLTRSNRFLAGSVLKMMNGQVTLRLLHEIQRNHRLKEAIKLKKARMELLDSWILYKLRSGNGKEPNVEHISDVTSCTATGLFDPFILNWSPIMNLIFGIQPILLPKIVNNICENLGFLHPDCFMGLEWKNTHIPITSSISDQTAAIFGNQCFNKDDVKITMGTGAFLNLITGSCCQASLKGMYPLVAWQFNKQTIYCVEGAAHDIGTIIAWGQQCGLYTDPTETSSIAESVKDSDGVFFIPAFSGLGAPLNDHKAASGFIGIKPSTRRAHLIRALLESIVFRLVLLCETAEQETKRQIKLLRVDGGVSRNSFICQFLADTSGKQVERPLCSESSIMGACYAAGFNYGLWKDLNEIKKFRKIDRLFKPCLQEYEVNRKLLNKWLDAVNRFKNWY</sequence>
<evidence type="ECO:0000256" key="1">
    <source>
        <dbReference type="ARBA" id="ARBA00004496"/>
    </source>
</evidence>
<keyword evidence="18" id="KW-1185">Reference proteome</keyword>
<dbReference type="PANTHER" id="PTHR10196">
    <property type="entry name" value="SUGAR KINASE"/>
    <property type="match status" value="1"/>
</dbReference>
<dbReference type="EnsemblMetazoa" id="GBRI005080-RA">
    <property type="protein sequence ID" value="GBRI005080-PA"/>
    <property type="gene ID" value="GBRI005080"/>
</dbReference>
<dbReference type="GO" id="GO:0005524">
    <property type="term" value="F:ATP binding"/>
    <property type="evidence" value="ECO:0007669"/>
    <property type="project" value="UniProtKB-KW"/>
</dbReference>
<evidence type="ECO:0000256" key="3">
    <source>
        <dbReference type="ARBA" id="ARBA00009156"/>
    </source>
</evidence>
<dbReference type="Gene3D" id="3.30.420.40">
    <property type="match status" value="2"/>
</dbReference>
<evidence type="ECO:0000256" key="7">
    <source>
        <dbReference type="ARBA" id="ARBA00022741"/>
    </source>
</evidence>
<reference evidence="18" key="1">
    <citation type="submission" date="2014-03" db="EMBL/GenBank/DDBJ databases">
        <authorList>
            <person name="Aksoy S."/>
            <person name="Warren W."/>
            <person name="Wilson R.K."/>
        </authorList>
    </citation>
    <scope>NUCLEOTIDE SEQUENCE [LARGE SCALE GENOMIC DNA]</scope>
    <source>
        <strain evidence="18">IAEA</strain>
    </source>
</reference>
<keyword evidence="10" id="KW-0067">ATP-binding</keyword>
<keyword evidence="7" id="KW-0547">Nucleotide-binding</keyword>
<comment type="function">
    <text evidence="12">Skin-specific kinase that plays a key role in glycerol metabolism, catalyzing its phosphorylation to produce sn-glycerol 3-phosphate. Involved in skin-specific regulation of sterol regulatory element-binding protein (SREBP) processing and lipid biosynthesis.</text>
</comment>
<dbReference type="Pfam" id="PF02782">
    <property type="entry name" value="FGGY_C"/>
    <property type="match status" value="1"/>
</dbReference>
<dbReference type="CDD" id="cd07793">
    <property type="entry name" value="ASKHA_NBD_FGGY_GK5-like"/>
    <property type="match status" value="1"/>
</dbReference>
<dbReference type="InterPro" id="IPR000577">
    <property type="entry name" value="Carb_kinase_FGGY"/>
</dbReference>
<dbReference type="GO" id="GO:0004370">
    <property type="term" value="F:glycerol kinase activity"/>
    <property type="evidence" value="ECO:0007669"/>
    <property type="project" value="UniProtKB-EC"/>
</dbReference>
<dbReference type="GO" id="GO:0046167">
    <property type="term" value="P:glycerol-3-phosphate biosynthetic process"/>
    <property type="evidence" value="ECO:0007669"/>
    <property type="project" value="TreeGrafter"/>
</dbReference>
<evidence type="ECO:0000313" key="17">
    <source>
        <dbReference type="EnsemblMetazoa" id="GBRI005080-PA"/>
    </source>
</evidence>
<evidence type="ECO:0000256" key="11">
    <source>
        <dbReference type="ARBA" id="ARBA00033026"/>
    </source>
</evidence>
<dbReference type="InterPro" id="IPR018484">
    <property type="entry name" value="FGGY_N"/>
</dbReference>
<evidence type="ECO:0000259" key="15">
    <source>
        <dbReference type="Pfam" id="PF00370"/>
    </source>
</evidence>
<dbReference type="PANTHER" id="PTHR10196:SF68">
    <property type="entry name" value="GLYCEROL KINASE 5-RELATED"/>
    <property type="match status" value="1"/>
</dbReference>
<reference evidence="17" key="2">
    <citation type="submission" date="2020-05" db="UniProtKB">
        <authorList>
            <consortium name="EnsemblMetazoa"/>
        </authorList>
    </citation>
    <scope>IDENTIFICATION</scope>
    <source>
        <strain evidence="17">IAEA</strain>
    </source>
</reference>
<evidence type="ECO:0000256" key="14">
    <source>
        <dbReference type="RuleBase" id="RU003733"/>
    </source>
</evidence>
<evidence type="ECO:0000259" key="16">
    <source>
        <dbReference type="Pfam" id="PF02782"/>
    </source>
</evidence>
<dbReference type="STRING" id="37001.A0A1A9W3H6"/>
<evidence type="ECO:0000256" key="9">
    <source>
        <dbReference type="ARBA" id="ARBA00022798"/>
    </source>
</evidence>
<evidence type="ECO:0000256" key="13">
    <source>
        <dbReference type="ARBA" id="ARBA00047192"/>
    </source>
</evidence>
<dbReference type="VEuPathDB" id="VectorBase:GBRI005080"/>
<feature type="domain" description="Carbohydrate kinase FGGY C-terminal" evidence="16">
    <location>
        <begin position="288"/>
        <end position="474"/>
    </location>
</feature>